<name>A0A151CDR2_9BACT</name>
<keyword evidence="3" id="KW-1185">Reference proteome</keyword>
<reference evidence="2 3" key="1">
    <citation type="submission" date="2015-11" db="EMBL/GenBank/DDBJ databases">
        <title>Draft genome of Sulfurovum riftiae 1812E, a member of the Epsilonproteobacteria isolated from the tube of the deep-sea hydrothermal vent tubewom Riftia pachyptila.</title>
        <authorList>
            <person name="Vetriani C."/>
            <person name="Giovannelli D."/>
        </authorList>
    </citation>
    <scope>NUCLEOTIDE SEQUENCE [LARGE SCALE GENOMIC DNA]</scope>
    <source>
        <strain evidence="2 3">1812E</strain>
    </source>
</reference>
<feature type="domain" description="Polymerase beta nucleotidyltransferase" evidence="1">
    <location>
        <begin position="7"/>
        <end position="87"/>
    </location>
</feature>
<organism evidence="2 3">
    <name type="scientific">Sulfurovum riftiae</name>
    <dbReference type="NCBI Taxonomy" id="1630136"/>
    <lineage>
        <taxon>Bacteria</taxon>
        <taxon>Pseudomonadati</taxon>
        <taxon>Campylobacterota</taxon>
        <taxon>Epsilonproteobacteria</taxon>
        <taxon>Campylobacterales</taxon>
        <taxon>Sulfurovaceae</taxon>
        <taxon>Sulfurovum</taxon>
    </lineage>
</organism>
<proteinExistence type="predicted"/>
<dbReference type="OrthoDB" id="9803106at2"/>
<evidence type="ECO:0000313" key="2">
    <source>
        <dbReference type="EMBL" id="KYJ85658.1"/>
    </source>
</evidence>
<dbReference type="RefSeq" id="WP_067332496.1">
    <property type="nucleotide sequence ID" value="NZ_LNKT01000071.1"/>
</dbReference>
<gene>
    <name evidence="2" type="ORF">AS592_01080</name>
</gene>
<dbReference type="Gene3D" id="3.30.460.10">
    <property type="entry name" value="Beta Polymerase, domain 2"/>
    <property type="match status" value="1"/>
</dbReference>
<sequence length="90" mass="10356">MKNIEDLKRFLISTFPEEEIILFGSRARGDASQHSDIDVAIRGKEKLKRALAEARFVIEESRLPYKVDLVDLSQAPYLETVIEKEGVVWH</sequence>
<dbReference type="PANTHER" id="PTHR43449:SF1">
    <property type="entry name" value="POLYMERASE BETA NUCLEOTIDYLTRANSFERASE DOMAIN-CONTAINING PROTEIN"/>
    <property type="match status" value="1"/>
</dbReference>
<dbReference type="Pfam" id="PF18765">
    <property type="entry name" value="Polbeta"/>
    <property type="match status" value="1"/>
</dbReference>
<dbReference type="InterPro" id="IPR041633">
    <property type="entry name" value="Polbeta"/>
</dbReference>
<dbReference type="CDD" id="cd05403">
    <property type="entry name" value="NT_KNTase_like"/>
    <property type="match status" value="1"/>
</dbReference>
<evidence type="ECO:0000259" key="1">
    <source>
        <dbReference type="Pfam" id="PF18765"/>
    </source>
</evidence>
<dbReference type="EMBL" id="LNKT01000071">
    <property type="protein sequence ID" value="KYJ85658.1"/>
    <property type="molecule type" value="Genomic_DNA"/>
</dbReference>
<evidence type="ECO:0000313" key="3">
    <source>
        <dbReference type="Proteomes" id="UP000075359"/>
    </source>
</evidence>
<comment type="caution">
    <text evidence="2">The sequence shown here is derived from an EMBL/GenBank/DDBJ whole genome shotgun (WGS) entry which is preliminary data.</text>
</comment>
<accession>A0A151CDR2</accession>
<dbReference type="PANTHER" id="PTHR43449">
    <property type="entry name" value="NUCLEOTIDYLTRANSFERASE"/>
    <property type="match status" value="1"/>
</dbReference>
<dbReference type="Proteomes" id="UP000075359">
    <property type="component" value="Unassembled WGS sequence"/>
</dbReference>
<dbReference type="AlphaFoldDB" id="A0A151CDR2"/>
<dbReference type="SUPFAM" id="SSF81301">
    <property type="entry name" value="Nucleotidyltransferase"/>
    <property type="match status" value="1"/>
</dbReference>
<protein>
    <recommendedName>
        <fullName evidence="1">Polymerase beta nucleotidyltransferase domain-containing protein</fullName>
    </recommendedName>
</protein>
<dbReference type="InterPro" id="IPR043519">
    <property type="entry name" value="NT_sf"/>
</dbReference>